<evidence type="ECO:0000259" key="1">
    <source>
        <dbReference type="Pfam" id="PF17389"/>
    </source>
</evidence>
<dbReference type="InterPro" id="IPR012341">
    <property type="entry name" value="6hp_glycosidase-like_sf"/>
</dbReference>
<protein>
    <submittedName>
        <fullName evidence="3">Alpha-L-rhamnosidase</fullName>
    </submittedName>
</protein>
<dbReference type="InterPro" id="IPR008928">
    <property type="entry name" value="6-hairpin_glycosidase_sf"/>
</dbReference>
<dbReference type="PANTHER" id="PTHR34987:SF6">
    <property type="entry name" value="ALPHA-L-RHAMNOSIDASE SIX-HAIRPIN GLYCOSIDASE DOMAIN-CONTAINING PROTEIN"/>
    <property type="match status" value="1"/>
</dbReference>
<name>A0A9D1KNY4_9FIRM</name>
<feature type="domain" description="Alpha-L-rhamnosidase C-terminal" evidence="2">
    <location>
        <begin position="484"/>
        <end position="538"/>
    </location>
</feature>
<accession>A0A9D1KNY4</accession>
<evidence type="ECO:0000313" key="4">
    <source>
        <dbReference type="Proteomes" id="UP000824165"/>
    </source>
</evidence>
<dbReference type="Gene3D" id="1.50.10.10">
    <property type="match status" value="1"/>
</dbReference>
<dbReference type="Proteomes" id="UP000824165">
    <property type="component" value="Unassembled WGS sequence"/>
</dbReference>
<dbReference type="GO" id="GO:0005975">
    <property type="term" value="P:carbohydrate metabolic process"/>
    <property type="evidence" value="ECO:0007669"/>
    <property type="project" value="InterPro"/>
</dbReference>
<dbReference type="EMBL" id="DVLU01000032">
    <property type="protein sequence ID" value="HIT85023.1"/>
    <property type="molecule type" value="Genomic_DNA"/>
</dbReference>
<comment type="caution">
    <text evidence="3">The sequence shown here is derived from an EMBL/GenBank/DDBJ whole genome shotgun (WGS) entry which is preliminary data.</text>
</comment>
<evidence type="ECO:0000259" key="2">
    <source>
        <dbReference type="Pfam" id="PF17390"/>
    </source>
</evidence>
<reference evidence="3" key="2">
    <citation type="journal article" date="2021" name="PeerJ">
        <title>Extensive microbial diversity within the chicken gut microbiome revealed by metagenomics and culture.</title>
        <authorList>
            <person name="Gilroy R."/>
            <person name="Ravi A."/>
            <person name="Getino M."/>
            <person name="Pursley I."/>
            <person name="Horton D.L."/>
            <person name="Alikhan N.F."/>
            <person name="Baker D."/>
            <person name="Gharbi K."/>
            <person name="Hall N."/>
            <person name="Watson M."/>
            <person name="Adriaenssens E.M."/>
            <person name="Foster-Nyarko E."/>
            <person name="Jarju S."/>
            <person name="Secka A."/>
            <person name="Antonio M."/>
            <person name="Oren A."/>
            <person name="Chaudhuri R.R."/>
            <person name="La Ragione R."/>
            <person name="Hildebrand F."/>
            <person name="Pallen M.J."/>
        </authorList>
    </citation>
    <scope>NUCLEOTIDE SEQUENCE</scope>
    <source>
        <strain evidence="3">CHK181-108</strain>
    </source>
</reference>
<dbReference type="Gene3D" id="2.60.420.10">
    <property type="entry name" value="Maltose phosphorylase, domain 3"/>
    <property type="match status" value="1"/>
</dbReference>
<reference evidence="3" key="1">
    <citation type="submission" date="2020-10" db="EMBL/GenBank/DDBJ databases">
        <authorList>
            <person name="Gilroy R."/>
        </authorList>
    </citation>
    <scope>NUCLEOTIDE SEQUENCE</scope>
    <source>
        <strain evidence="3">CHK181-108</strain>
    </source>
</reference>
<evidence type="ECO:0000313" key="3">
    <source>
        <dbReference type="EMBL" id="HIT85023.1"/>
    </source>
</evidence>
<dbReference type="PANTHER" id="PTHR34987">
    <property type="entry name" value="C, PUTATIVE (AFU_ORTHOLOGUE AFUA_3G02880)-RELATED"/>
    <property type="match status" value="1"/>
</dbReference>
<dbReference type="Gene3D" id="2.60.120.260">
    <property type="entry name" value="Galactose-binding domain-like"/>
    <property type="match status" value="1"/>
</dbReference>
<dbReference type="InterPro" id="IPR035398">
    <property type="entry name" value="Bac_rhamnosid_C"/>
</dbReference>
<dbReference type="InterPro" id="IPR035396">
    <property type="entry name" value="Bac_rhamnosid6H"/>
</dbReference>
<dbReference type="Pfam" id="PF17390">
    <property type="entry name" value="Bac_rhamnosid_C"/>
    <property type="match status" value="1"/>
</dbReference>
<gene>
    <name evidence="3" type="ORF">IAA60_03840</name>
</gene>
<proteinExistence type="predicted"/>
<organism evidence="3 4">
    <name type="scientific">Candidatus Ornithomonoglobus intestinigallinarum</name>
    <dbReference type="NCBI Taxonomy" id="2840894"/>
    <lineage>
        <taxon>Bacteria</taxon>
        <taxon>Bacillati</taxon>
        <taxon>Bacillota</taxon>
        <taxon>Clostridia</taxon>
        <taxon>Candidatus Ornithomonoglobus</taxon>
    </lineage>
</organism>
<feature type="domain" description="Alpha-L-rhamnosidase six-hairpin glycosidase" evidence="1">
    <location>
        <begin position="159"/>
        <end position="481"/>
    </location>
</feature>
<dbReference type="SUPFAM" id="SSF48208">
    <property type="entry name" value="Six-hairpin glycosidases"/>
    <property type="match status" value="1"/>
</dbReference>
<sequence>MTNLKFAERQSGVTVSYLMPKRIVCEKNTLRSALLLTERPRQAVLNDDETAVIKKGGYVIFDFGAEISGGADIVIKRTARGAYMRIVFGESVSEAMSETGVKNATNDHAIRDTLVKVTSWQHFKTWSTGFRFLKLEAVNEDIHISGVQAAFEYRDLEYKGSFECDDALINKVWQTGAYTVHLNMQEYLWDGIKRDRLVWVGDMHPEISVILAVFGDVSVVRDSLDLIRDNTPGNGWMNGYASYNMWWLAIHCDWYMATGDFEYLKEQRNYIFEMLNHVLDCINSDGTHNIERRFVEWSSKDTKEENAGMQAMLVRGLKYGARLCGILNNEALRASCLNAVKRLRTQHYEYAGNKQIAAMVSLTDMDDSKKISDTILKKNGAEGISTFWGYYTLLALAKTGDCKAALDIIRNYWGLMLKFGATTFWEDFDVSWTQNAAPIDEPVPEGMNDLHGDFGKYCYKQFRHSLCHGWAGGPTAFLSRCVLGIECIEPGFKTVRINPQLGGLQWVRGKYPTPMGCIEVYHEQSGGGVISEISAPKGIKIIKD</sequence>
<dbReference type="AlphaFoldDB" id="A0A9D1KNY4"/>
<dbReference type="Pfam" id="PF17389">
    <property type="entry name" value="Bac_rhamnosid6H"/>
    <property type="match status" value="1"/>
</dbReference>